<name>A0A7U9E3H9_STRLI</name>
<dbReference type="Proteomes" id="UP000014062">
    <property type="component" value="Chromosome"/>
</dbReference>
<protein>
    <submittedName>
        <fullName evidence="1">Uncharacterized protein</fullName>
    </submittedName>
</protein>
<dbReference type="AlphaFoldDB" id="A0A7U9E3H9"/>
<dbReference type="EMBL" id="CM001889">
    <property type="protein sequence ID" value="EOY52656.1"/>
    <property type="molecule type" value="Genomic_DNA"/>
</dbReference>
<gene>
    <name evidence="1" type="ORF">SLI_7958</name>
</gene>
<organism evidence="1 2">
    <name type="scientific">Streptomyces lividans 1326</name>
    <dbReference type="NCBI Taxonomy" id="1200984"/>
    <lineage>
        <taxon>Bacteria</taxon>
        <taxon>Bacillati</taxon>
        <taxon>Actinomycetota</taxon>
        <taxon>Actinomycetes</taxon>
        <taxon>Kitasatosporales</taxon>
        <taxon>Streptomycetaceae</taxon>
        <taxon>Streptomyces</taxon>
    </lineage>
</organism>
<evidence type="ECO:0000313" key="1">
    <source>
        <dbReference type="EMBL" id="EOY52656.1"/>
    </source>
</evidence>
<evidence type="ECO:0000313" key="2">
    <source>
        <dbReference type="Proteomes" id="UP000014062"/>
    </source>
</evidence>
<sequence>MDAASCLQFYGFPDSFDGDSSLARQARAEVRAGVSAV</sequence>
<proteinExistence type="predicted"/>
<accession>A0A7U9E3H9</accession>
<reference evidence="2" key="1">
    <citation type="journal article" date="2013" name="Genome Biol. Evol.">
        <title>The genome sequence of Streptomyces lividans 66 reveals a novel tRNA-dependent peptide biosynthetic system within a metal-related genomic island.</title>
        <authorList>
            <person name="Cruz-Morales P."/>
            <person name="Vijgenboom E."/>
            <person name="Iruegas-Bocardo F."/>
            <person name="Girard G."/>
            <person name="Yanez-Guerra L.A."/>
            <person name="Ramos-Aboites H.E."/>
            <person name="Pernodet J.L."/>
            <person name="Anne J."/>
            <person name="van Wezel G.P."/>
            <person name="Barona-Gomez F."/>
        </authorList>
    </citation>
    <scope>NUCLEOTIDE SEQUENCE [LARGE SCALE GENOMIC DNA]</scope>
    <source>
        <strain evidence="2">1326</strain>
    </source>
</reference>